<organism evidence="9 11">
    <name type="scientific">Nitrospirillum amazonense</name>
    <dbReference type="NCBI Taxonomy" id="28077"/>
    <lineage>
        <taxon>Bacteria</taxon>
        <taxon>Pseudomonadati</taxon>
        <taxon>Pseudomonadota</taxon>
        <taxon>Alphaproteobacteria</taxon>
        <taxon>Rhodospirillales</taxon>
        <taxon>Azospirillaceae</taxon>
        <taxon>Nitrospirillum</taxon>
    </lineage>
</organism>
<feature type="domain" description="Acyl-CoA dehydrogenase/oxidase N-terminal" evidence="7">
    <location>
        <begin position="6"/>
        <end position="84"/>
    </location>
</feature>
<dbReference type="InterPro" id="IPR036250">
    <property type="entry name" value="AcylCo_DH-like_C"/>
</dbReference>
<dbReference type="InterPro" id="IPR009100">
    <property type="entry name" value="AcylCoA_DH/oxidase_NM_dom_sf"/>
</dbReference>
<feature type="domain" description="Acyl-CoA dehydrogenase/oxidase C-terminal" evidence="6">
    <location>
        <begin position="194"/>
        <end position="333"/>
    </location>
</feature>
<comment type="similarity">
    <text evidence="2">Belongs to the acyl-CoA dehydrogenase family.</text>
</comment>
<dbReference type="Pfam" id="PF02771">
    <property type="entry name" value="Acyl-CoA_dh_N"/>
    <property type="match status" value="1"/>
</dbReference>
<dbReference type="Pfam" id="PF00441">
    <property type="entry name" value="Acyl-CoA_dh_1"/>
    <property type="match status" value="1"/>
</dbReference>
<evidence type="ECO:0000259" key="6">
    <source>
        <dbReference type="Pfam" id="PF00441"/>
    </source>
</evidence>
<keyword evidence="5" id="KW-0560">Oxidoreductase</keyword>
<dbReference type="InterPro" id="IPR037069">
    <property type="entry name" value="AcylCoA_DH/ox_N_sf"/>
</dbReference>
<dbReference type="GO" id="GO:0003995">
    <property type="term" value="F:acyl-CoA dehydrogenase activity"/>
    <property type="evidence" value="ECO:0007669"/>
    <property type="project" value="TreeGrafter"/>
</dbReference>
<evidence type="ECO:0000313" key="8">
    <source>
        <dbReference type="EMBL" id="TWB18388.1"/>
    </source>
</evidence>
<dbReference type="Proteomes" id="UP000320516">
    <property type="component" value="Unassembled WGS sequence"/>
</dbReference>
<comment type="cofactor">
    <cofactor evidence="1">
        <name>FAD</name>
        <dbReference type="ChEBI" id="CHEBI:57692"/>
    </cofactor>
</comment>
<dbReference type="InterPro" id="IPR013786">
    <property type="entry name" value="AcylCoA_DH/ox_N"/>
</dbReference>
<reference evidence="10 11" key="1">
    <citation type="submission" date="2019-06" db="EMBL/GenBank/DDBJ databases">
        <title>Genomic Encyclopedia of Type Strains, Phase IV (KMG-V): Genome sequencing to study the core and pangenomes of soil and plant-associated prokaryotes.</title>
        <authorList>
            <person name="Whitman W."/>
        </authorList>
    </citation>
    <scope>NUCLEOTIDE SEQUENCE [LARGE SCALE GENOMIC DNA]</scope>
    <source>
        <strain evidence="8 10">BR 11880</strain>
        <strain evidence="9 11">BR 12005</strain>
    </source>
</reference>
<dbReference type="InterPro" id="IPR009075">
    <property type="entry name" value="AcylCo_DH/oxidase_C"/>
</dbReference>
<gene>
    <name evidence="9" type="ORF">FBZ87_11655</name>
    <name evidence="8" type="ORF">FBZ89_11033</name>
</gene>
<evidence type="ECO:0000256" key="5">
    <source>
        <dbReference type="ARBA" id="ARBA00023002"/>
    </source>
</evidence>
<dbReference type="SUPFAM" id="SSF47203">
    <property type="entry name" value="Acyl-CoA dehydrogenase C-terminal domain-like"/>
    <property type="match status" value="1"/>
</dbReference>
<evidence type="ECO:0000256" key="4">
    <source>
        <dbReference type="ARBA" id="ARBA00022827"/>
    </source>
</evidence>
<evidence type="ECO:0000313" key="10">
    <source>
        <dbReference type="Proteomes" id="UP000319859"/>
    </source>
</evidence>
<name>A0A560J4P5_9PROT</name>
<protein>
    <submittedName>
        <fullName evidence="9">Alkylation response protein AidB-like acyl-CoA dehydrogenase</fullName>
    </submittedName>
</protein>
<accession>A0A560J4P5</accession>
<comment type="caution">
    <text evidence="9">The sequence shown here is derived from an EMBL/GenBank/DDBJ whole genome shotgun (WGS) entry which is preliminary data.</text>
</comment>
<evidence type="ECO:0000313" key="9">
    <source>
        <dbReference type="EMBL" id="TWB66091.1"/>
    </source>
</evidence>
<dbReference type="Gene3D" id="1.20.140.10">
    <property type="entry name" value="Butyryl-CoA Dehydrogenase, subunit A, domain 3"/>
    <property type="match status" value="1"/>
</dbReference>
<evidence type="ECO:0000313" key="11">
    <source>
        <dbReference type="Proteomes" id="UP000320516"/>
    </source>
</evidence>
<keyword evidence="4" id="KW-0274">FAD</keyword>
<dbReference type="SUPFAM" id="SSF56645">
    <property type="entry name" value="Acyl-CoA dehydrogenase NM domain-like"/>
    <property type="match status" value="1"/>
</dbReference>
<dbReference type="AlphaFoldDB" id="A0A560J4P5"/>
<dbReference type="OrthoDB" id="7328575at2"/>
<proteinExistence type="inferred from homology"/>
<dbReference type="EMBL" id="VITV01000016">
    <property type="protein sequence ID" value="TWB66091.1"/>
    <property type="molecule type" value="Genomic_DNA"/>
</dbReference>
<dbReference type="RefSeq" id="WP_145613679.1">
    <property type="nucleotide sequence ID" value="NZ_VITN01000010.1"/>
</dbReference>
<dbReference type="EMBL" id="VITN01000010">
    <property type="protein sequence ID" value="TWB18388.1"/>
    <property type="molecule type" value="Genomic_DNA"/>
</dbReference>
<evidence type="ECO:0000256" key="1">
    <source>
        <dbReference type="ARBA" id="ARBA00001974"/>
    </source>
</evidence>
<dbReference type="PANTHER" id="PTHR43884">
    <property type="entry name" value="ACYL-COA DEHYDROGENASE"/>
    <property type="match status" value="1"/>
</dbReference>
<dbReference type="GO" id="GO:0050660">
    <property type="term" value="F:flavin adenine dinucleotide binding"/>
    <property type="evidence" value="ECO:0007669"/>
    <property type="project" value="InterPro"/>
</dbReference>
<sequence length="357" mass="37956">MDFTLTDEQKMLADVVAKLLDDHCPPAALRQLMTDGAPRDADRWGAIVETGLVPVLVPAEQDGLGLGELDFALIAQACGRAALPEPLVDHAGIALPLLAACAPAHPLLAEALSGAATLAIGHPLNPLVADADTAAALLLVHEGDLHLVPRDQVTLTRRPSIDPFRRLFDVAWKPSGTTRIASAATAAGPLADAIDRGALFAAAQCLGLAQCCVDLAVAYAKDRTQFGKPIGSYQAIKHHLASVQVKIEFARPVLHAAATRFPDRDTRSRAAISHAKLVAAEAADLAARTAIQVHGAMGYSWEVDIHFFLKRALALTYVWGTPAFHQARVERRVLAGPLGPDQTFLPDHPRQNEGQHA</sequence>
<keyword evidence="3" id="KW-0285">Flavoprotein</keyword>
<evidence type="ECO:0000259" key="7">
    <source>
        <dbReference type="Pfam" id="PF02771"/>
    </source>
</evidence>
<evidence type="ECO:0000256" key="2">
    <source>
        <dbReference type="ARBA" id="ARBA00009347"/>
    </source>
</evidence>
<evidence type="ECO:0000256" key="3">
    <source>
        <dbReference type="ARBA" id="ARBA00022630"/>
    </source>
</evidence>
<dbReference type="Proteomes" id="UP000319859">
    <property type="component" value="Unassembled WGS sequence"/>
</dbReference>
<dbReference type="PANTHER" id="PTHR43884:SF20">
    <property type="entry name" value="ACYL-COA DEHYDROGENASE FADE28"/>
    <property type="match status" value="1"/>
</dbReference>
<dbReference type="Gene3D" id="1.10.540.10">
    <property type="entry name" value="Acyl-CoA dehydrogenase/oxidase, N-terminal domain"/>
    <property type="match status" value="1"/>
</dbReference>